<evidence type="ECO:0000256" key="1">
    <source>
        <dbReference type="SAM" id="Phobius"/>
    </source>
</evidence>
<feature type="transmembrane region" description="Helical" evidence="1">
    <location>
        <begin position="46"/>
        <end position="69"/>
    </location>
</feature>
<dbReference type="RefSeq" id="WP_272779211.1">
    <property type="nucleotide sequence ID" value="NZ_JAQQLI010000043.1"/>
</dbReference>
<feature type="transmembrane region" description="Helical" evidence="1">
    <location>
        <begin position="90"/>
        <end position="108"/>
    </location>
</feature>
<accession>A0ABT5JG36</accession>
<feature type="domain" description="DUF1468" evidence="2">
    <location>
        <begin position="12"/>
        <end position="171"/>
    </location>
</feature>
<sequence>MQARPLARADLITGVILVVFGIAAFAESWGMPRLEERSINPWTAPGLVPGLLGIIIALLGLVLALRSAFAGAFGPQVPLDDDTPEERRAASRRLALCSVLCFIYAVVLVGHIPFWLATLLFVFVFIVSFEWQRDEAWPMRARKLAIAALIAVLAAGFIPYMFETLFLVRLP</sequence>
<name>A0ABT5JG36_RHOTP</name>
<evidence type="ECO:0000313" key="4">
    <source>
        <dbReference type="Proteomes" id="UP001165652"/>
    </source>
</evidence>
<feature type="transmembrane region" description="Helical" evidence="1">
    <location>
        <begin position="7"/>
        <end position="26"/>
    </location>
</feature>
<feature type="transmembrane region" description="Helical" evidence="1">
    <location>
        <begin position="144"/>
        <end position="162"/>
    </location>
</feature>
<comment type="caution">
    <text evidence="3">The sequence shown here is derived from an EMBL/GenBank/DDBJ whole genome shotgun (WGS) entry which is preliminary data.</text>
</comment>
<dbReference type="EMBL" id="JAQQLI010000043">
    <property type="protein sequence ID" value="MDC7788373.1"/>
    <property type="molecule type" value="Genomic_DNA"/>
</dbReference>
<proteinExistence type="predicted"/>
<reference evidence="3" key="2">
    <citation type="submission" date="2023-02" db="EMBL/GenBank/DDBJ databases">
        <authorList>
            <person name="Rayyan A."/>
            <person name="Meyer T."/>
            <person name="Kyndt J.A."/>
        </authorList>
    </citation>
    <scope>NUCLEOTIDE SEQUENCE</scope>
    <source>
        <strain evidence="3">DSM 9987</strain>
    </source>
</reference>
<organism evidence="3 4">
    <name type="scientific">Rhodoplanes tepidamans</name>
    <name type="common">Rhodoplanes cryptolactis</name>
    <dbReference type="NCBI Taxonomy" id="200616"/>
    <lineage>
        <taxon>Bacteria</taxon>
        <taxon>Pseudomonadati</taxon>
        <taxon>Pseudomonadota</taxon>
        <taxon>Alphaproteobacteria</taxon>
        <taxon>Hyphomicrobiales</taxon>
        <taxon>Nitrobacteraceae</taxon>
        <taxon>Rhodoplanes</taxon>
    </lineage>
</organism>
<evidence type="ECO:0000259" key="2">
    <source>
        <dbReference type="Pfam" id="PF07331"/>
    </source>
</evidence>
<dbReference type="Proteomes" id="UP001165652">
    <property type="component" value="Unassembled WGS sequence"/>
</dbReference>
<protein>
    <submittedName>
        <fullName evidence="3">Tripartite tricarboxylate transporter TctB family protein</fullName>
    </submittedName>
</protein>
<keyword evidence="1" id="KW-1133">Transmembrane helix</keyword>
<evidence type="ECO:0000313" key="3">
    <source>
        <dbReference type="EMBL" id="MDC7788373.1"/>
    </source>
</evidence>
<dbReference type="InterPro" id="IPR009936">
    <property type="entry name" value="DUF1468"/>
</dbReference>
<dbReference type="Pfam" id="PF07331">
    <property type="entry name" value="TctB"/>
    <property type="match status" value="1"/>
</dbReference>
<reference evidence="3" key="1">
    <citation type="journal article" date="2023" name="Microbiol Resour">
        <title>Genome Sequences of Rhodoplanes serenus and Two Thermotolerant Strains, Rhodoplanes tepidamans and 'Rhodoplanes cryptolactis,' Further Refine the Genus.</title>
        <authorList>
            <person name="Rayyan A.A."/>
            <person name="Kyndt J.A."/>
        </authorList>
    </citation>
    <scope>NUCLEOTIDE SEQUENCE</scope>
    <source>
        <strain evidence="3">DSM 9987</strain>
    </source>
</reference>
<gene>
    <name evidence="3" type="ORF">PQJ73_22010</name>
</gene>
<keyword evidence="4" id="KW-1185">Reference proteome</keyword>
<keyword evidence="1" id="KW-0812">Transmembrane</keyword>
<keyword evidence="1" id="KW-0472">Membrane</keyword>